<dbReference type="Proteomes" id="UP000521943">
    <property type="component" value="Unassembled WGS sequence"/>
</dbReference>
<feature type="compositionally biased region" description="Basic residues" evidence="3">
    <location>
        <begin position="45"/>
        <end position="58"/>
    </location>
</feature>
<dbReference type="GO" id="GO:0005737">
    <property type="term" value="C:cytoplasm"/>
    <property type="evidence" value="ECO:0007669"/>
    <property type="project" value="TreeGrafter"/>
</dbReference>
<dbReference type="InterPro" id="IPR015590">
    <property type="entry name" value="Aldehyde_DH_dom"/>
</dbReference>
<gene>
    <name evidence="5" type="ORF">DFP72DRAFT_1058174</name>
</gene>
<evidence type="ECO:0000259" key="4">
    <source>
        <dbReference type="Pfam" id="PF00171"/>
    </source>
</evidence>
<dbReference type="AlphaFoldDB" id="A0A8H6IIL8"/>
<evidence type="ECO:0000313" key="6">
    <source>
        <dbReference type="Proteomes" id="UP000521943"/>
    </source>
</evidence>
<sequence length="142" mass="15378">MSTPLPEIDEIHASISSTFLPPAPRPNPPHPDPTSPATNTNSSIPRKRRRPLPRPMARRAKEIEKSAEGAILNISPWNYPIILTLQPLCGAIAAGCPALLEPSDVVPTFSKLLAELVPKYLEPAAYCLVLGWCAGDHEDSRA</sequence>
<feature type="domain" description="Aldehyde dehydrogenase" evidence="4">
    <location>
        <begin position="59"/>
        <end position="130"/>
    </location>
</feature>
<dbReference type="GO" id="GO:0006081">
    <property type="term" value="P:aldehyde metabolic process"/>
    <property type="evidence" value="ECO:0007669"/>
    <property type="project" value="InterPro"/>
</dbReference>
<evidence type="ECO:0000256" key="1">
    <source>
        <dbReference type="ARBA" id="ARBA00009986"/>
    </source>
</evidence>
<keyword evidence="2" id="KW-0560">Oxidoreductase</keyword>
<dbReference type="GO" id="GO:0004029">
    <property type="term" value="F:aldehyde dehydrogenase (NAD+) activity"/>
    <property type="evidence" value="ECO:0007669"/>
    <property type="project" value="TreeGrafter"/>
</dbReference>
<evidence type="ECO:0000256" key="2">
    <source>
        <dbReference type="ARBA" id="ARBA00023002"/>
    </source>
</evidence>
<dbReference type="SUPFAM" id="SSF53720">
    <property type="entry name" value="ALDH-like"/>
    <property type="match status" value="1"/>
</dbReference>
<evidence type="ECO:0000256" key="3">
    <source>
        <dbReference type="SAM" id="MobiDB-lite"/>
    </source>
</evidence>
<dbReference type="PANTHER" id="PTHR43570">
    <property type="entry name" value="ALDEHYDE DEHYDROGENASE"/>
    <property type="match status" value="1"/>
</dbReference>
<organism evidence="5 6">
    <name type="scientific">Ephemerocybe angulata</name>
    <dbReference type="NCBI Taxonomy" id="980116"/>
    <lineage>
        <taxon>Eukaryota</taxon>
        <taxon>Fungi</taxon>
        <taxon>Dikarya</taxon>
        <taxon>Basidiomycota</taxon>
        <taxon>Agaricomycotina</taxon>
        <taxon>Agaricomycetes</taxon>
        <taxon>Agaricomycetidae</taxon>
        <taxon>Agaricales</taxon>
        <taxon>Agaricineae</taxon>
        <taxon>Psathyrellaceae</taxon>
        <taxon>Ephemerocybe</taxon>
    </lineage>
</organism>
<dbReference type="Pfam" id="PF00171">
    <property type="entry name" value="Aldedh"/>
    <property type="match status" value="1"/>
</dbReference>
<feature type="region of interest" description="Disordered" evidence="3">
    <location>
        <begin position="13"/>
        <end position="61"/>
    </location>
</feature>
<evidence type="ECO:0000313" key="5">
    <source>
        <dbReference type="EMBL" id="KAF6765594.1"/>
    </source>
</evidence>
<protein>
    <recommendedName>
        <fullName evidence="4">Aldehyde dehydrogenase domain-containing protein</fullName>
    </recommendedName>
</protein>
<dbReference type="Gene3D" id="3.40.605.10">
    <property type="entry name" value="Aldehyde Dehydrogenase, Chain A, domain 1"/>
    <property type="match status" value="1"/>
</dbReference>
<dbReference type="OrthoDB" id="440325at2759"/>
<reference evidence="5 6" key="1">
    <citation type="submission" date="2020-07" db="EMBL/GenBank/DDBJ databases">
        <title>Comparative genomics of pyrophilous fungi reveals a link between fire events and developmental genes.</title>
        <authorList>
            <consortium name="DOE Joint Genome Institute"/>
            <person name="Steindorff A.S."/>
            <person name="Carver A."/>
            <person name="Calhoun S."/>
            <person name="Stillman K."/>
            <person name="Liu H."/>
            <person name="Lipzen A."/>
            <person name="Pangilinan J."/>
            <person name="Labutti K."/>
            <person name="Bruns T.D."/>
            <person name="Grigoriev I.V."/>
        </authorList>
    </citation>
    <scope>NUCLEOTIDE SEQUENCE [LARGE SCALE GENOMIC DNA]</scope>
    <source>
        <strain evidence="5 6">CBS 144469</strain>
    </source>
</reference>
<dbReference type="InterPro" id="IPR016162">
    <property type="entry name" value="Ald_DH_N"/>
</dbReference>
<dbReference type="PANTHER" id="PTHR43570:SF16">
    <property type="entry name" value="ALDEHYDE DEHYDROGENASE TYPE III, ISOFORM Q"/>
    <property type="match status" value="1"/>
</dbReference>
<feature type="compositionally biased region" description="Pro residues" evidence="3">
    <location>
        <begin position="21"/>
        <end position="34"/>
    </location>
</feature>
<keyword evidence="6" id="KW-1185">Reference proteome</keyword>
<comment type="caution">
    <text evidence="5">The sequence shown here is derived from an EMBL/GenBank/DDBJ whole genome shotgun (WGS) entry which is preliminary data.</text>
</comment>
<dbReference type="EMBL" id="JACGCI010000002">
    <property type="protein sequence ID" value="KAF6765594.1"/>
    <property type="molecule type" value="Genomic_DNA"/>
</dbReference>
<name>A0A8H6IIL8_9AGAR</name>
<comment type="similarity">
    <text evidence="1">Belongs to the aldehyde dehydrogenase family.</text>
</comment>
<accession>A0A8H6IIL8</accession>
<dbReference type="InterPro" id="IPR016161">
    <property type="entry name" value="Ald_DH/histidinol_DH"/>
</dbReference>
<proteinExistence type="inferred from homology"/>
<dbReference type="InterPro" id="IPR012394">
    <property type="entry name" value="Aldehyde_DH_NAD(P)"/>
</dbReference>